<evidence type="ECO:0000313" key="1">
    <source>
        <dbReference type="EMBL" id="KAF0924888.1"/>
    </source>
</evidence>
<name>A0A6G1EJB0_9ORYZ</name>
<keyword evidence="2" id="KW-1185">Reference proteome</keyword>
<sequence length="83" mass="9332">MALKCAYWSLFGAPALSTNHQSPEESGFVEDDCEDEVLDHLLERIEEVEARQKRLRRGEDDGKLALGSMVSCHGELTKTTRQP</sequence>
<organism evidence="1 2">
    <name type="scientific">Oryza meyeriana var. granulata</name>
    <dbReference type="NCBI Taxonomy" id="110450"/>
    <lineage>
        <taxon>Eukaryota</taxon>
        <taxon>Viridiplantae</taxon>
        <taxon>Streptophyta</taxon>
        <taxon>Embryophyta</taxon>
        <taxon>Tracheophyta</taxon>
        <taxon>Spermatophyta</taxon>
        <taxon>Magnoliopsida</taxon>
        <taxon>Liliopsida</taxon>
        <taxon>Poales</taxon>
        <taxon>Poaceae</taxon>
        <taxon>BOP clade</taxon>
        <taxon>Oryzoideae</taxon>
        <taxon>Oryzeae</taxon>
        <taxon>Oryzinae</taxon>
        <taxon>Oryza</taxon>
        <taxon>Oryza meyeriana</taxon>
    </lineage>
</organism>
<gene>
    <name evidence="1" type="ORF">E2562_014971</name>
</gene>
<dbReference type="AlphaFoldDB" id="A0A6G1EJB0"/>
<proteinExistence type="predicted"/>
<dbReference type="Proteomes" id="UP000479710">
    <property type="component" value="Unassembled WGS sequence"/>
</dbReference>
<dbReference type="EMBL" id="SPHZ02000003">
    <property type="protein sequence ID" value="KAF0924888.1"/>
    <property type="molecule type" value="Genomic_DNA"/>
</dbReference>
<evidence type="ECO:0000313" key="2">
    <source>
        <dbReference type="Proteomes" id="UP000479710"/>
    </source>
</evidence>
<comment type="caution">
    <text evidence="1">The sequence shown here is derived from an EMBL/GenBank/DDBJ whole genome shotgun (WGS) entry which is preliminary data.</text>
</comment>
<protein>
    <submittedName>
        <fullName evidence="1">Uncharacterized protein</fullName>
    </submittedName>
</protein>
<accession>A0A6G1EJB0</accession>
<reference evidence="1 2" key="1">
    <citation type="submission" date="2019-11" db="EMBL/GenBank/DDBJ databases">
        <title>Whole genome sequence of Oryza granulata.</title>
        <authorList>
            <person name="Li W."/>
        </authorList>
    </citation>
    <scope>NUCLEOTIDE SEQUENCE [LARGE SCALE GENOMIC DNA]</scope>
    <source>
        <strain evidence="2">cv. Menghai</strain>
        <tissue evidence="1">Leaf</tissue>
    </source>
</reference>